<accession>A0A2U2RI53</accession>
<sequence>MGATSGMAAANLLGLRLRGRSDDVASALDGWEETLRPYITKYQKMGRDGLDFFTPASPAAVRAQSRRMARMRAPIVSAMFSRFGGLLPQMRQREVHLV</sequence>
<evidence type="ECO:0000313" key="2">
    <source>
        <dbReference type="Proteomes" id="UP000245590"/>
    </source>
</evidence>
<protein>
    <recommendedName>
        <fullName evidence="3">FAD-dependent oxidoreductase</fullName>
    </recommendedName>
</protein>
<proteinExistence type="predicted"/>
<organism evidence="1 2">
    <name type="scientific">Brachybacterium endophyticum</name>
    <dbReference type="NCBI Taxonomy" id="2182385"/>
    <lineage>
        <taxon>Bacteria</taxon>
        <taxon>Bacillati</taxon>
        <taxon>Actinomycetota</taxon>
        <taxon>Actinomycetes</taxon>
        <taxon>Micrococcales</taxon>
        <taxon>Dermabacteraceae</taxon>
        <taxon>Brachybacterium</taxon>
    </lineage>
</organism>
<name>A0A2U2RI53_9MICO</name>
<gene>
    <name evidence="1" type="ORF">DEO23_12750</name>
</gene>
<reference evidence="1 2" key="1">
    <citation type="submission" date="2018-05" db="EMBL/GenBank/DDBJ databases">
        <title>Brachybacterium sp. M1HQ-2T, whole genome shotgun sequence.</title>
        <authorList>
            <person name="Tuo L."/>
        </authorList>
    </citation>
    <scope>NUCLEOTIDE SEQUENCE [LARGE SCALE GENOMIC DNA]</scope>
    <source>
        <strain evidence="1 2">M1HQ-2</strain>
    </source>
</reference>
<comment type="caution">
    <text evidence="1">The sequence shown here is derived from an EMBL/GenBank/DDBJ whole genome shotgun (WGS) entry which is preliminary data.</text>
</comment>
<dbReference type="Proteomes" id="UP000245590">
    <property type="component" value="Unassembled WGS sequence"/>
</dbReference>
<evidence type="ECO:0008006" key="3">
    <source>
        <dbReference type="Google" id="ProtNLM"/>
    </source>
</evidence>
<dbReference type="EMBL" id="QFKX01000005">
    <property type="protein sequence ID" value="PWH05445.1"/>
    <property type="molecule type" value="Genomic_DNA"/>
</dbReference>
<keyword evidence="2" id="KW-1185">Reference proteome</keyword>
<evidence type="ECO:0000313" key="1">
    <source>
        <dbReference type="EMBL" id="PWH05445.1"/>
    </source>
</evidence>
<dbReference type="AlphaFoldDB" id="A0A2U2RI53"/>